<keyword evidence="3" id="KW-1185">Reference proteome</keyword>
<gene>
    <name evidence="2" type="ORF">IW261DRAFT_1574652</name>
</gene>
<feature type="transmembrane region" description="Helical" evidence="1">
    <location>
        <begin position="131"/>
        <end position="154"/>
    </location>
</feature>
<comment type="caution">
    <text evidence="2">The sequence shown here is derived from an EMBL/GenBank/DDBJ whole genome shotgun (WGS) entry which is preliminary data.</text>
</comment>
<name>A0AA39NHN8_9AGAR</name>
<evidence type="ECO:0000313" key="2">
    <source>
        <dbReference type="EMBL" id="KAK0465815.1"/>
    </source>
</evidence>
<proteinExistence type="predicted"/>
<keyword evidence="1" id="KW-0812">Transmembrane</keyword>
<keyword evidence="1" id="KW-1133">Transmembrane helix</keyword>
<evidence type="ECO:0000256" key="1">
    <source>
        <dbReference type="SAM" id="Phobius"/>
    </source>
</evidence>
<dbReference type="Proteomes" id="UP001175227">
    <property type="component" value="Unassembled WGS sequence"/>
</dbReference>
<keyword evidence="1" id="KW-0472">Membrane</keyword>
<accession>A0AA39NHN8</accession>
<protein>
    <submittedName>
        <fullName evidence="2">Uncharacterized protein</fullName>
    </submittedName>
</protein>
<dbReference type="EMBL" id="JAUEPR010000087">
    <property type="protein sequence ID" value="KAK0465815.1"/>
    <property type="molecule type" value="Genomic_DNA"/>
</dbReference>
<reference evidence="2" key="1">
    <citation type="submission" date="2023-06" db="EMBL/GenBank/DDBJ databases">
        <authorList>
            <consortium name="Lawrence Berkeley National Laboratory"/>
            <person name="Ahrendt S."/>
            <person name="Sahu N."/>
            <person name="Indic B."/>
            <person name="Wong-Bajracharya J."/>
            <person name="Merenyi Z."/>
            <person name="Ke H.-M."/>
            <person name="Monk M."/>
            <person name="Kocsube S."/>
            <person name="Drula E."/>
            <person name="Lipzen A."/>
            <person name="Balint B."/>
            <person name="Henrissat B."/>
            <person name="Andreopoulos B."/>
            <person name="Martin F.M."/>
            <person name="Harder C.B."/>
            <person name="Rigling D."/>
            <person name="Ford K.L."/>
            <person name="Foster G.D."/>
            <person name="Pangilinan J."/>
            <person name="Papanicolaou A."/>
            <person name="Barry K."/>
            <person name="LaButti K."/>
            <person name="Viragh M."/>
            <person name="Koriabine M."/>
            <person name="Yan M."/>
            <person name="Riley R."/>
            <person name="Champramary S."/>
            <person name="Plett K.L."/>
            <person name="Tsai I.J."/>
            <person name="Slot J."/>
            <person name="Sipos G."/>
            <person name="Plett J."/>
            <person name="Nagy L.G."/>
            <person name="Grigoriev I.V."/>
        </authorList>
    </citation>
    <scope>NUCLEOTIDE SEQUENCE</scope>
    <source>
        <strain evidence="2">ICMP 16352</strain>
    </source>
</reference>
<evidence type="ECO:0000313" key="3">
    <source>
        <dbReference type="Proteomes" id="UP001175227"/>
    </source>
</evidence>
<sequence>MILLLLYALLCSYTLPVLLSLYYTYDATHPLVNASTLVLLTRGLHDPFQFWIVVHRTLSPGFNIPPLIQQVENFTATRTVSLVFRSAGPSSTRDADFSSLAPSVTVSSTARTTIVSASATSATPPKYEHKAAIVAGVVCGSVLLALIAAILLVWRRRQRRILPPEGAFPTNLENDRHHIIWPYLKRLSIPPLRGFFHDEREDMDHYPDVPPPPYSPLISST</sequence>
<organism evidence="2 3">
    <name type="scientific">Armillaria novae-zelandiae</name>
    <dbReference type="NCBI Taxonomy" id="153914"/>
    <lineage>
        <taxon>Eukaryota</taxon>
        <taxon>Fungi</taxon>
        <taxon>Dikarya</taxon>
        <taxon>Basidiomycota</taxon>
        <taxon>Agaricomycotina</taxon>
        <taxon>Agaricomycetes</taxon>
        <taxon>Agaricomycetidae</taxon>
        <taxon>Agaricales</taxon>
        <taxon>Marasmiineae</taxon>
        <taxon>Physalacriaceae</taxon>
        <taxon>Armillaria</taxon>
    </lineage>
</organism>
<dbReference type="AlphaFoldDB" id="A0AA39NHN8"/>